<sequence>MFRQEAAGFTDDSRCRRDLWLVEQNFCANALQRTRNRGTLFDWCQNIPAGGTSFFIARNFFLVLQTRLQLDR</sequence>
<dbReference type="Proteomes" id="UP000271098">
    <property type="component" value="Unassembled WGS sequence"/>
</dbReference>
<dbReference type="EMBL" id="UYRT01010135">
    <property type="protein sequence ID" value="VDK48669.1"/>
    <property type="molecule type" value="Genomic_DNA"/>
</dbReference>
<evidence type="ECO:0000313" key="2">
    <source>
        <dbReference type="Proteomes" id="UP000271098"/>
    </source>
</evidence>
<reference evidence="1 2" key="2">
    <citation type="submission" date="2018-11" db="EMBL/GenBank/DDBJ databases">
        <authorList>
            <consortium name="Pathogen Informatics"/>
        </authorList>
    </citation>
    <scope>NUCLEOTIDE SEQUENCE [LARGE SCALE GENOMIC DNA]</scope>
</reference>
<protein>
    <submittedName>
        <fullName evidence="3">SAC domain-containing protein</fullName>
    </submittedName>
</protein>
<reference evidence="3" key="1">
    <citation type="submission" date="2016-06" db="UniProtKB">
        <authorList>
            <consortium name="WormBaseParasite"/>
        </authorList>
    </citation>
    <scope>IDENTIFICATION</scope>
</reference>
<gene>
    <name evidence="1" type="ORF">GPUH_LOCUS5025</name>
</gene>
<evidence type="ECO:0000313" key="1">
    <source>
        <dbReference type="EMBL" id="VDK48669.1"/>
    </source>
</evidence>
<dbReference type="AlphaFoldDB" id="A0A183D8I5"/>
<evidence type="ECO:0000313" key="3">
    <source>
        <dbReference type="WBParaSite" id="GPUH_0000503301-mRNA-1"/>
    </source>
</evidence>
<proteinExistence type="predicted"/>
<keyword evidence="2" id="KW-1185">Reference proteome</keyword>
<dbReference type="WBParaSite" id="GPUH_0000503301-mRNA-1">
    <property type="protein sequence ID" value="GPUH_0000503301-mRNA-1"/>
    <property type="gene ID" value="GPUH_0000503301"/>
</dbReference>
<accession>A0A183D8I5</accession>
<organism evidence="3">
    <name type="scientific">Gongylonema pulchrum</name>
    <dbReference type="NCBI Taxonomy" id="637853"/>
    <lineage>
        <taxon>Eukaryota</taxon>
        <taxon>Metazoa</taxon>
        <taxon>Ecdysozoa</taxon>
        <taxon>Nematoda</taxon>
        <taxon>Chromadorea</taxon>
        <taxon>Rhabditida</taxon>
        <taxon>Spirurina</taxon>
        <taxon>Spiruromorpha</taxon>
        <taxon>Spiruroidea</taxon>
        <taxon>Gongylonematidae</taxon>
        <taxon>Gongylonema</taxon>
    </lineage>
</organism>
<name>A0A183D8I5_9BILA</name>